<gene>
    <name evidence="2" type="ORF">SDC9_200215</name>
</gene>
<feature type="compositionally biased region" description="Basic and acidic residues" evidence="1">
    <location>
        <begin position="142"/>
        <end position="161"/>
    </location>
</feature>
<protein>
    <submittedName>
        <fullName evidence="2">Uncharacterized protein</fullName>
    </submittedName>
</protein>
<proteinExistence type="predicted"/>
<sequence>MLFADEVLAAQVSPQCFFFHRCGIKRLLQLFRCQIAALQQNIAQFAAVALQHLLFKKSVVGFGPGKRLFCFFISFIFSGGFGLGLAKPFLPVGAHGGYHVDDVAPHEPKRQYGGQQAGKKHTAHTVDIVNGNTAKNLPFNHHHGDGKAEVPRERPYGVNDR</sequence>
<evidence type="ECO:0000256" key="1">
    <source>
        <dbReference type="SAM" id="MobiDB-lite"/>
    </source>
</evidence>
<feature type="region of interest" description="Disordered" evidence="1">
    <location>
        <begin position="132"/>
        <end position="161"/>
    </location>
</feature>
<reference evidence="2" key="1">
    <citation type="submission" date="2019-08" db="EMBL/GenBank/DDBJ databases">
        <authorList>
            <person name="Kucharzyk K."/>
            <person name="Murdoch R.W."/>
            <person name="Higgins S."/>
            <person name="Loffler F."/>
        </authorList>
    </citation>
    <scope>NUCLEOTIDE SEQUENCE</scope>
</reference>
<name>A0A645IZC2_9ZZZZ</name>
<dbReference type="EMBL" id="VSSQ01118779">
    <property type="protein sequence ID" value="MPN52553.1"/>
    <property type="molecule type" value="Genomic_DNA"/>
</dbReference>
<evidence type="ECO:0000313" key="2">
    <source>
        <dbReference type="EMBL" id="MPN52553.1"/>
    </source>
</evidence>
<accession>A0A645IZC2</accession>
<comment type="caution">
    <text evidence="2">The sequence shown here is derived from an EMBL/GenBank/DDBJ whole genome shotgun (WGS) entry which is preliminary data.</text>
</comment>
<dbReference type="AlphaFoldDB" id="A0A645IZC2"/>
<organism evidence="2">
    <name type="scientific">bioreactor metagenome</name>
    <dbReference type="NCBI Taxonomy" id="1076179"/>
    <lineage>
        <taxon>unclassified sequences</taxon>
        <taxon>metagenomes</taxon>
        <taxon>ecological metagenomes</taxon>
    </lineage>
</organism>